<keyword evidence="6 7" id="KW-0560">Oxidoreductase</keyword>
<evidence type="ECO:0000313" key="11">
    <source>
        <dbReference type="EMBL" id="GAA1859292.1"/>
    </source>
</evidence>
<dbReference type="InterPro" id="IPR013786">
    <property type="entry name" value="AcylCoA_DH/ox_N"/>
</dbReference>
<comment type="similarity">
    <text evidence="2 7">Belongs to the acyl-CoA dehydrogenase family.</text>
</comment>
<dbReference type="PANTHER" id="PTHR48083:SF13">
    <property type="entry name" value="ACYL-COA DEHYDROGENASE FAMILY MEMBER 11"/>
    <property type="match status" value="1"/>
</dbReference>
<reference evidence="11 12" key="1">
    <citation type="journal article" date="2019" name="Int. J. Syst. Evol. Microbiol.">
        <title>The Global Catalogue of Microorganisms (GCM) 10K type strain sequencing project: providing services to taxonomists for standard genome sequencing and annotation.</title>
        <authorList>
            <consortium name="The Broad Institute Genomics Platform"/>
            <consortium name="The Broad Institute Genome Sequencing Center for Infectious Disease"/>
            <person name="Wu L."/>
            <person name="Ma J."/>
        </authorList>
    </citation>
    <scope>NUCLEOTIDE SEQUENCE [LARGE SCALE GENOMIC DNA]</scope>
    <source>
        <strain evidence="11 12">JCM 16009</strain>
    </source>
</reference>
<evidence type="ECO:0000259" key="9">
    <source>
        <dbReference type="Pfam" id="PF02770"/>
    </source>
</evidence>
<feature type="domain" description="Acyl-CoA dehydrogenase/oxidase N-terminal" evidence="10">
    <location>
        <begin position="16"/>
        <end position="129"/>
    </location>
</feature>
<dbReference type="InterPro" id="IPR046373">
    <property type="entry name" value="Acyl-CoA_Oxase/DH_mid-dom_sf"/>
</dbReference>
<dbReference type="SUPFAM" id="SSF47203">
    <property type="entry name" value="Acyl-CoA dehydrogenase C-terminal domain-like"/>
    <property type="match status" value="1"/>
</dbReference>
<dbReference type="RefSeq" id="WP_344420233.1">
    <property type="nucleotide sequence ID" value="NZ_BAAAQK010000017.1"/>
</dbReference>
<dbReference type="Gene3D" id="1.20.140.10">
    <property type="entry name" value="Butyryl-CoA Dehydrogenase, subunit A, domain 3"/>
    <property type="match status" value="1"/>
</dbReference>
<sequence>MAWDFETPPELAAQLSWVREFVADEVELLDHVIGNPHDTTDPVRNELVRPLQEEVRRRGLWAAHLTRVHGGAEFDQVAFVLLNEQLGRSRAAPVVFGCQAPDAGNQEILSQFGSPGQRERFLVPSVAGDIATCFAVTEPTGGADPTRYRTRADKVSGGWELHGRKWFASGFGYAGWALVMATTDDTAPRHDRATMFILPTDLPGIRIERRVASGMAPEGPIHAFVTFDGVHVPDDLVLGSPGEGFRLMQQRLGRARLALAARMCGLMRWAFELMQERAVSREVGPGLLGSQQLAQKAIADTWTDIETFRLLLLRTAWRLDRDDDLRRARADISAVKSLLPEVLNKVARRAAQLHGSLGASQEMPFVAMAAQALSVGVADGPSEVHTQALARALLRGIEPSPDLFPSYHLPRRRAEAYRRHRAVIERFGRVIPEDVSSASGESGERLATSSG</sequence>
<protein>
    <submittedName>
        <fullName evidence="11">Acyl-CoA dehydrogenase family protein</fullName>
    </submittedName>
</protein>
<dbReference type="EMBL" id="BAAAQK010000017">
    <property type="protein sequence ID" value="GAA1859292.1"/>
    <property type="molecule type" value="Genomic_DNA"/>
</dbReference>
<comment type="cofactor">
    <cofactor evidence="1 7">
        <name>FAD</name>
        <dbReference type="ChEBI" id="CHEBI:57692"/>
    </cofactor>
</comment>
<evidence type="ECO:0000259" key="8">
    <source>
        <dbReference type="Pfam" id="PF00441"/>
    </source>
</evidence>
<evidence type="ECO:0000256" key="3">
    <source>
        <dbReference type="ARBA" id="ARBA00011738"/>
    </source>
</evidence>
<feature type="domain" description="Acyl-CoA dehydrogenase/oxidase C-terminal" evidence="8">
    <location>
        <begin position="242"/>
        <end position="394"/>
    </location>
</feature>
<dbReference type="Gene3D" id="2.40.110.10">
    <property type="entry name" value="Butyryl-CoA Dehydrogenase, subunit A, domain 2"/>
    <property type="match status" value="1"/>
</dbReference>
<comment type="caution">
    <text evidence="11">The sequence shown here is derived from an EMBL/GenBank/DDBJ whole genome shotgun (WGS) entry which is preliminary data.</text>
</comment>
<dbReference type="Proteomes" id="UP001500449">
    <property type="component" value="Unassembled WGS sequence"/>
</dbReference>
<proteinExistence type="inferred from homology"/>
<evidence type="ECO:0000256" key="7">
    <source>
        <dbReference type="RuleBase" id="RU362125"/>
    </source>
</evidence>
<dbReference type="PANTHER" id="PTHR48083">
    <property type="entry name" value="MEDIUM-CHAIN SPECIFIC ACYL-COA DEHYDROGENASE, MITOCHONDRIAL-RELATED"/>
    <property type="match status" value="1"/>
</dbReference>
<keyword evidence="5 7" id="KW-0274">FAD</keyword>
<dbReference type="InterPro" id="IPR009100">
    <property type="entry name" value="AcylCoA_DH/oxidase_NM_dom_sf"/>
</dbReference>
<dbReference type="InterPro" id="IPR036250">
    <property type="entry name" value="AcylCo_DH-like_C"/>
</dbReference>
<dbReference type="SUPFAM" id="SSF56645">
    <property type="entry name" value="Acyl-CoA dehydrogenase NM domain-like"/>
    <property type="match status" value="1"/>
</dbReference>
<evidence type="ECO:0000256" key="6">
    <source>
        <dbReference type="ARBA" id="ARBA00023002"/>
    </source>
</evidence>
<accession>A0ABN2NAE5</accession>
<evidence type="ECO:0000256" key="5">
    <source>
        <dbReference type="ARBA" id="ARBA00022827"/>
    </source>
</evidence>
<dbReference type="Gene3D" id="1.10.540.10">
    <property type="entry name" value="Acyl-CoA dehydrogenase/oxidase, N-terminal domain"/>
    <property type="match status" value="1"/>
</dbReference>
<dbReference type="InterPro" id="IPR009075">
    <property type="entry name" value="AcylCo_DH/oxidase_C"/>
</dbReference>
<feature type="domain" description="Acyl-CoA oxidase/dehydrogenase middle" evidence="9">
    <location>
        <begin position="133"/>
        <end position="223"/>
    </location>
</feature>
<keyword evidence="4 7" id="KW-0285">Flavoprotein</keyword>
<dbReference type="InterPro" id="IPR050741">
    <property type="entry name" value="Acyl-CoA_dehydrogenase"/>
</dbReference>
<dbReference type="Pfam" id="PF00441">
    <property type="entry name" value="Acyl-CoA_dh_1"/>
    <property type="match status" value="1"/>
</dbReference>
<evidence type="ECO:0000313" key="12">
    <source>
        <dbReference type="Proteomes" id="UP001500449"/>
    </source>
</evidence>
<evidence type="ECO:0000259" key="10">
    <source>
        <dbReference type="Pfam" id="PF02771"/>
    </source>
</evidence>
<dbReference type="InterPro" id="IPR006091">
    <property type="entry name" value="Acyl-CoA_Oxase/DH_mid-dom"/>
</dbReference>
<dbReference type="InterPro" id="IPR037069">
    <property type="entry name" value="AcylCoA_DH/ox_N_sf"/>
</dbReference>
<name>A0ABN2NAE5_9PSEU</name>
<dbReference type="Pfam" id="PF02771">
    <property type="entry name" value="Acyl-CoA_dh_N"/>
    <property type="match status" value="1"/>
</dbReference>
<dbReference type="Pfam" id="PF02770">
    <property type="entry name" value="Acyl-CoA_dh_M"/>
    <property type="match status" value="1"/>
</dbReference>
<gene>
    <name evidence="11" type="ORF">GCM10009836_44380</name>
</gene>
<evidence type="ECO:0000256" key="4">
    <source>
        <dbReference type="ARBA" id="ARBA00022630"/>
    </source>
</evidence>
<evidence type="ECO:0000256" key="2">
    <source>
        <dbReference type="ARBA" id="ARBA00009347"/>
    </source>
</evidence>
<evidence type="ECO:0000256" key="1">
    <source>
        <dbReference type="ARBA" id="ARBA00001974"/>
    </source>
</evidence>
<comment type="subunit">
    <text evidence="3">Homodimer.</text>
</comment>
<keyword evidence="12" id="KW-1185">Reference proteome</keyword>
<organism evidence="11 12">
    <name type="scientific">Pseudonocardia ailaonensis</name>
    <dbReference type="NCBI Taxonomy" id="367279"/>
    <lineage>
        <taxon>Bacteria</taxon>
        <taxon>Bacillati</taxon>
        <taxon>Actinomycetota</taxon>
        <taxon>Actinomycetes</taxon>
        <taxon>Pseudonocardiales</taxon>
        <taxon>Pseudonocardiaceae</taxon>
        <taxon>Pseudonocardia</taxon>
    </lineage>
</organism>